<feature type="transmembrane region" description="Helical" evidence="6">
    <location>
        <begin position="172"/>
        <end position="194"/>
    </location>
</feature>
<dbReference type="GO" id="GO:0005886">
    <property type="term" value="C:plasma membrane"/>
    <property type="evidence" value="ECO:0007669"/>
    <property type="project" value="UniProtKB-SubCell"/>
</dbReference>
<dbReference type="Pfam" id="PF01943">
    <property type="entry name" value="Polysacc_synt"/>
    <property type="match status" value="1"/>
</dbReference>
<keyword evidence="4 6" id="KW-1133">Transmembrane helix</keyword>
<keyword evidence="2" id="KW-1003">Cell membrane</keyword>
<organism evidence="7 8">
    <name type="scientific">Ruminococcus albus</name>
    <dbReference type="NCBI Taxonomy" id="1264"/>
    <lineage>
        <taxon>Bacteria</taxon>
        <taxon>Bacillati</taxon>
        <taxon>Bacillota</taxon>
        <taxon>Clostridia</taxon>
        <taxon>Eubacteriales</taxon>
        <taxon>Oscillospiraceae</taxon>
        <taxon>Ruminococcus</taxon>
    </lineage>
</organism>
<feature type="transmembrane region" description="Helical" evidence="6">
    <location>
        <begin position="206"/>
        <end position="228"/>
    </location>
</feature>
<feature type="transmembrane region" description="Helical" evidence="6">
    <location>
        <begin position="12"/>
        <end position="35"/>
    </location>
</feature>
<evidence type="ECO:0000256" key="2">
    <source>
        <dbReference type="ARBA" id="ARBA00022475"/>
    </source>
</evidence>
<feature type="transmembrane region" description="Helical" evidence="6">
    <location>
        <begin position="115"/>
        <end position="134"/>
    </location>
</feature>
<keyword evidence="5 6" id="KW-0472">Membrane</keyword>
<reference evidence="7 8" key="1">
    <citation type="submission" date="2016-10" db="EMBL/GenBank/DDBJ databases">
        <authorList>
            <person name="de Groot N.N."/>
        </authorList>
    </citation>
    <scope>NUCLEOTIDE SEQUENCE [LARGE SCALE GENOMIC DNA]</scope>
    <source>
        <strain evidence="7 8">AR67</strain>
    </source>
</reference>
<dbReference type="Proteomes" id="UP000182192">
    <property type="component" value="Unassembled WGS sequence"/>
</dbReference>
<keyword evidence="3 6" id="KW-0812">Transmembrane</keyword>
<proteinExistence type="predicted"/>
<evidence type="ECO:0000256" key="1">
    <source>
        <dbReference type="ARBA" id="ARBA00004651"/>
    </source>
</evidence>
<evidence type="ECO:0000313" key="8">
    <source>
        <dbReference type="Proteomes" id="UP000182192"/>
    </source>
</evidence>
<evidence type="ECO:0000256" key="4">
    <source>
        <dbReference type="ARBA" id="ARBA00022989"/>
    </source>
</evidence>
<evidence type="ECO:0000256" key="6">
    <source>
        <dbReference type="SAM" id="Phobius"/>
    </source>
</evidence>
<evidence type="ECO:0000256" key="3">
    <source>
        <dbReference type="ARBA" id="ARBA00022692"/>
    </source>
</evidence>
<protein>
    <submittedName>
        <fullName evidence="7">Membrane protein involved in the export of O-antigen and teichoic acid</fullName>
    </submittedName>
</protein>
<accession>A0A1I1S5D4</accession>
<dbReference type="InterPro" id="IPR002797">
    <property type="entry name" value="Polysacc_synth"/>
</dbReference>
<dbReference type="RefSeq" id="WP_074963534.1">
    <property type="nucleotide sequence ID" value="NZ_FOKQ01000085.1"/>
</dbReference>
<dbReference type="AlphaFoldDB" id="A0A1I1S5D4"/>
<feature type="transmembrane region" description="Helical" evidence="6">
    <location>
        <begin position="80"/>
        <end position="103"/>
    </location>
</feature>
<feature type="transmembrane region" description="Helical" evidence="6">
    <location>
        <begin position="412"/>
        <end position="429"/>
    </location>
</feature>
<feature type="transmembrane region" description="Helical" evidence="6">
    <location>
        <begin position="146"/>
        <end position="166"/>
    </location>
</feature>
<dbReference type="PANTHER" id="PTHR30250:SF11">
    <property type="entry name" value="O-ANTIGEN TRANSPORTER-RELATED"/>
    <property type="match status" value="1"/>
</dbReference>
<feature type="transmembrane region" description="Helical" evidence="6">
    <location>
        <begin position="435"/>
        <end position="455"/>
    </location>
</feature>
<feature type="transmembrane region" description="Helical" evidence="6">
    <location>
        <begin position="351"/>
        <end position="371"/>
    </location>
</feature>
<feature type="transmembrane region" description="Helical" evidence="6">
    <location>
        <begin position="377"/>
        <end position="400"/>
    </location>
</feature>
<dbReference type="PANTHER" id="PTHR30250">
    <property type="entry name" value="PST FAMILY PREDICTED COLANIC ACID TRANSPORTER"/>
    <property type="match status" value="1"/>
</dbReference>
<dbReference type="EMBL" id="FOKQ01000085">
    <property type="protein sequence ID" value="SFD41711.1"/>
    <property type="molecule type" value="Genomic_DNA"/>
</dbReference>
<comment type="subcellular location">
    <subcellularLocation>
        <location evidence="1">Cell membrane</location>
        <topology evidence="1">Multi-pass membrane protein</topology>
    </subcellularLocation>
</comment>
<evidence type="ECO:0000256" key="5">
    <source>
        <dbReference type="ARBA" id="ARBA00023136"/>
    </source>
</evidence>
<sequence length="473" mass="54169">MSNNIKALKSGVWYTISSFLVRSIGFITTPIFSRLLTKAEFGAYSNYTSWLSIITIFVTLDLESTLISARFDYKEKFDEYILSVLSLSTLSAILWLIFTTIFIDPISSFISLDKSYIYAMLIYLFFLPAINLFQTRERYYYEYKKTVITSLVLVISSAVLSVLLVLNMQDRLTGRILGAMLPTVVIGIFFYFYFVKKGKRIIISCWKYALPICLPFIPHLLSMTLLNSTDRVMITRWCGEEDTALYSLAYNCGAIVTILLTAVNKAYGPWLAEKITENKFEDVRKFSRVYILGFVFMAIGIMLISPEVLMVLGGKKYQEAIYVMAPVSMGCICQFLYTMFVNIEQLKKKTVGMAIASVIAAFVNLMLNWIFIPRVGYLAAAYTTLVGYLVLLGIHMYLVYKIKLNKAYNYEFVIFTVLLGIVCMVIITLSYSSKIIRYIFVVLYMLILVLIFIKYKAQIISIINKKKIRGENK</sequence>
<feature type="transmembrane region" description="Helical" evidence="6">
    <location>
        <begin position="289"/>
        <end position="314"/>
    </location>
</feature>
<dbReference type="OrthoDB" id="9180265at2"/>
<dbReference type="InterPro" id="IPR050833">
    <property type="entry name" value="Poly_Biosynth_Transport"/>
</dbReference>
<gene>
    <name evidence="7" type="ORF">SAMN02910406_03846</name>
</gene>
<feature type="transmembrane region" description="Helical" evidence="6">
    <location>
        <begin position="320"/>
        <end position="339"/>
    </location>
</feature>
<feature type="transmembrane region" description="Helical" evidence="6">
    <location>
        <begin position="47"/>
        <end position="68"/>
    </location>
</feature>
<evidence type="ECO:0000313" key="7">
    <source>
        <dbReference type="EMBL" id="SFD41711.1"/>
    </source>
</evidence>
<feature type="transmembrane region" description="Helical" evidence="6">
    <location>
        <begin position="248"/>
        <end position="268"/>
    </location>
</feature>
<name>A0A1I1S5D4_RUMAL</name>